<feature type="compositionally biased region" description="Low complexity" evidence="1">
    <location>
        <begin position="270"/>
        <end position="280"/>
    </location>
</feature>
<dbReference type="STRING" id="447093.C0NYK2"/>
<dbReference type="Proteomes" id="UP000001631">
    <property type="component" value="Unassembled WGS sequence"/>
</dbReference>
<keyword evidence="5" id="KW-1185">Reference proteome</keyword>
<sequence>MAISGNLPPGISEPLAVDTNKDHGGFIAIVTALLLGFALVSLGIRAYVQHSRHVVKKDDYVLLTAAIVFCIQSSVVFIQIGNGWGKSRELLTQREHVALLKATYAADILYIVTHCISKSSAALFYLRISPSSSHVFVAWGLVGVSVIWAVVSMILLSSVCGFPRPWLDASSHCAAMFPRWQIITAFDIITEASLAAVSLFLVAGIQMPVIGKIVVVSAFSSRLLSVTAYLQLELSYGIMANTIPCLKPFMAAYEETGRPSYRSRIHSRNGSHSNSGNSKGSRSRRFSRDTFSLSTIASTKSKRPWIRNSISTTMASDNVLQPPPPLLRQKFPPRDKQPQSLGRDEVRRATTARIGSPGREGSNLENYSGRRIIIKKDVIWNVESSKFADQEGPAGATIRTNVL</sequence>
<accession>C0NYK2</accession>
<dbReference type="HOGENOM" id="CLU_036632_1_3_1"/>
<dbReference type="RefSeq" id="XP_045284039.1">
    <property type="nucleotide sequence ID" value="XM_045434733.1"/>
</dbReference>
<dbReference type="VEuPathDB" id="FungiDB:I7I50_05872"/>
<feature type="transmembrane region" description="Helical" evidence="2">
    <location>
        <begin position="25"/>
        <end position="48"/>
    </location>
</feature>
<reference evidence="4" key="1">
    <citation type="submission" date="2009-02" db="EMBL/GenBank/DDBJ databases">
        <title>The Genome Sequence of Ajellomyces capsulatus strain G186AR.</title>
        <authorList>
            <consortium name="The Broad Institute Genome Sequencing Platform"/>
            <person name="Champion M."/>
            <person name="Cuomo C."/>
            <person name="Ma L.-J."/>
            <person name="Henn M.R."/>
            <person name="Sil A."/>
            <person name="Goldman B."/>
            <person name="Young S.K."/>
            <person name="Kodira C.D."/>
            <person name="Zeng Q."/>
            <person name="Koehrsen M."/>
            <person name="Alvarado L."/>
            <person name="Berlin A."/>
            <person name="Borenstein D."/>
            <person name="Chen Z."/>
            <person name="Engels R."/>
            <person name="Freedman E."/>
            <person name="Gellesch M."/>
            <person name="Goldberg J."/>
            <person name="Griggs A."/>
            <person name="Gujja S."/>
            <person name="Heiman D."/>
            <person name="Hepburn T."/>
            <person name="Howarth C."/>
            <person name="Jen D."/>
            <person name="Larson L."/>
            <person name="Lewis B."/>
            <person name="Mehta T."/>
            <person name="Park D."/>
            <person name="Pearson M."/>
            <person name="Roberts A."/>
            <person name="Saif S."/>
            <person name="Shea T."/>
            <person name="Shenoy N."/>
            <person name="Sisk P."/>
            <person name="Stolte C."/>
            <person name="Sykes S."/>
            <person name="Walk T."/>
            <person name="White J."/>
            <person name="Yandava C."/>
            <person name="Klein B."/>
            <person name="McEwen J.G."/>
            <person name="Puccia R."/>
            <person name="Goldman G.H."/>
            <person name="Felipe M.S."/>
            <person name="Nino-Vega G."/>
            <person name="San-Blas G."/>
            <person name="Taylor J."/>
            <person name="Mendoza L."/>
            <person name="Galagan J."/>
            <person name="Nusbaum C."/>
            <person name="Birren B."/>
        </authorList>
    </citation>
    <scope>NUCLEOTIDE SEQUENCE</scope>
    <source>
        <strain evidence="4">G186AR</strain>
    </source>
</reference>
<keyword evidence="2" id="KW-1133">Transmembrane helix</keyword>
<keyword evidence="2" id="KW-0472">Membrane</keyword>
<evidence type="ECO:0000256" key="2">
    <source>
        <dbReference type="SAM" id="Phobius"/>
    </source>
</evidence>
<dbReference type="AlphaFoldDB" id="C0NYK2"/>
<feature type="transmembrane region" description="Helical" evidence="2">
    <location>
        <begin position="60"/>
        <end position="80"/>
    </location>
</feature>
<dbReference type="InterPro" id="IPR049326">
    <property type="entry name" value="Rhodopsin_dom_fungi"/>
</dbReference>
<proteinExistence type="predicted"/>
<evidence type="ECO:0000256" key="1">
    <source>
        <dbReference type="SAM" id="MobiDB-lite"/>
    </source>
</evidence>
<feature type="transmembrane region" description="Helical" evidence="2">
    <location>
        <begin position="182"/>
        <end position="203"/>
    </location>
</feature>
<evidence type="ECO:0000313" key="5">
    <source>
        <dbReference type="Proteomes" id="UP000001631"/>
    </source>
</evidence>
<feature type="domain" description="Rhodopsin" evidence="3">
    <location>
        <begin position="45"/>
        <end position="222"/>
    </location>
</feature>
<dbReference type="PANTHER" id="PTHR39614">
    <property type="entry name" value="INTEGRAL MEMBRANE PROTEIN"/>
    <property type="match status" value="1"/>
</dbReference>
<gene>
    <name evidence="4" type="ORF">HCBG_07684</name>
</gene>
<feature type="compositionally biased region" description="Basic and acidic residues" evidence="1">
    <location>
        <begin position="332"/>
        <end position="348"/>
    </location>
</feature>
<dbReference type="Pfam" id="PF20684">
    <property type="entry name" value="Fung_rhodopsin"/>
    <property type="match status" value="1"/>
</dbReference>
<feature type="transmembrane region" description="Helical" evidence="2">
    <location>
        <begin position="209"/>
        <end position="230"/>
    </location>
</feature>
<feature type="region of interest" description="Disordered" evidence="1">
    <location>
        <begin position="314"/>
        <end position="364"/>
    </location>
</feature>
<evidence type="ECO:0000313" key="4">
    <source>
        <dbReference type="EMBL" id="EEH03558.1"/>
    </source>
</evidence>
<organism evidence="4 5">
    <name type="scientific">Ajellomyces capsulatus (strain G186AR / H82 / ATCC MYA-2454 / RMSCC 2432)</name>
    <name type="common">Darling's disease fungus</name>
    <name type="synonym">Histoplasma capsulatum</name>
    <dbReference type="NCBI Taxonomy" id="447093"/>
    <lineage>
        <taxon>Eukaryota</taxon>
        <taxon>Fungi</taxon>
        <taxon>Dikarya</taxon>
        <taxon>Ascomycota</taxon>
        <taxon>Pezizomycotina</taxon>
        <taxon>Eurotiomycetes</taxon>
        <taxon>Eurotiomycetidae</taxon>
        <taxon>Onygenales</taxon>
        <taxon>Ajellomycetaceae</taxon>
        <taxon>Histoplasma</taxon>
    </lineage>
</organism>
<protein>
    <recommendedName>
        <fullName evidence="3">Rhodopsin domain-containing protein</fullName>
    </recommendedName>
</protein>
<feature type="transmembrane region" description="Helical" evidence="2">
    <location>
        <begin position="136"/>
        <end position="162"/>
    </location>
</feature>
<name>C0NYK2_AJECG</name>
<dbReference type="EMBL" id="GG663376">
    <property type="protein sequence ID" value="EEH03558.1"/>
    <property type="molecule type" value="Genomic_DNA"/>
</dbReference>
<dbReference type="GeneID" id="69040700"/>
<evidence type="ECO:0000259" key="3">
    <source>
        <dbReference type="Pfam" id="PF20684"/>
    </source>
</evidence>
<feature type="region of interest" description="Disordered" evidence="1">
    <location>
        <begin position="261"/>
        <end position="287"/>
    </location>
</feature>
<keyword evidence="2" id="KW-0812">Transmembrane</keyword>
<dbReference type="PANTHER" id="PTHR39614:SF2">
    <property type="entry name" value="INTEGRAL MEMBRANE PROTEIN"/>
    <property type="match status" value="1"/>
</dbReference>
<dbReference type="InParanoid" id="C0NYK2"/>